<protein>
    <recommendedName>
        <fullName evidence="4">Peptidase MA superfamily protein</fullName>
    </recommendedName>
</protein>
<dbReference type="RefSeq" id="WP_284302254.1">
    <property type="nucleotide sequence ID" value="NZ_BSUO01000001.1"/>
</dbReference>
<gene>
    <name evidence="2" type="ORF">GCM10025883_01930</name>
</gene>
<feature type="signal peptide" evidence="1">
    <location>
        <begin position="1"/>
        <end position="23"/>
    </location>
</feature>
<name>A0ABQ6IN59_9MICO</name>
<evidence type="ECO:0000313" key="2">
    <source>
        <dbReference type="EMBL" id="GMA38148.1"/>
    </source>
</evidence>
<dbReference type="Proteomes" id="UP001157126">
    <property type="component" value="Unassembled WGS sequence"/>
</dbReference>
<dbReference type="EMBL" id="BSUO01000001">
    <property type="protein sequence ID" value="GMA38148.1"/>
    <property type="molecule type" value="Genomic_DNA"/>
</dbReference>
<organism evidence="2 3">
    <name type="scientific">Mobilicoccus caccae</name>
    <dbReference type="NCBI Taxonomy" id="1859295"/>
    <lineage>
        <taxon>Bacteria</taxon>
        <taxon>Bacillati</taxon>
        <taxon>Actinomycetota</taxon>
        <taxon>Actinomycetes</taxon>
        <taxon>Micrococcales</taxon>
        <taxon>Dermatophilaceae</taxon>
        <taxon>Mobilicoccus</taxon>
    </lineage>
</organism>
<evidence type="ECO:0000256" key="1">
    <source>
        <dbReference type="SAM" id="SignalP"/>
    </source>
</evidence>
<comment type="caution">
    <text evidence="2">The sequence shown here is derived from an EMBL/GenBank/DDBJ whole genome shotgun (WGS) entry which is preliminary data.</text>
</comment>
<keyword evidence="1" id="KW-0732">Signal</keyword>
<feature type="chain" id="PRO_5046809565" description="Peptidase MA superfamily protein" evidence="1">
    <location>
        <begin position="24"/>
        <end position="390"/>
    </location>
</feature>
<keyword evidence="3" id="KW-1185">Reference proteome</keyword>
<sequence length="390" mass="43242">MRPLRIAAALALSASISVAPALAPAGYAATAWQQASAQVATAPIDPEALRARIAELMPTTESPRKAALDRLMDHPQHIDGSQYQCGPTQFNRWAAQATADFTAQDRQILDSLAAYDLPTYEALVFGAQGHPDFALRADAKDLEKTMRKLRSFWDIKHDDIQLMAMHGEMLADPARTARVYEVVYEVPRAQAQELARLLAEFIRSDPKFEGGNHPIFTLNAFAFTTHGQELPGLGRIGDRIVMGDGILQAYRELGYGDVAPEAILAHEYAHHVQFEIGMIPPNRISTPEGTRRTELHADASAAYFLSHPRGLSMQQKRVTQFLTVFYTIGDCSFASTGHHGTPLQRERAANWAYQVQEQARPKGKILTTRQFFELFEAELPRLIAPDARVA</sequence>
<evidence type="ECO:0000313" key="3">
    <source>
        <dbReference type="Proteomes" id="UP001157126"/>
    </source>
</evidence>
<accession>A0ABQ6IN59</accession>
<proteinExistence type="predicted"/>
<reference evidence="3" key="1">
    <citation type="journal article" date="2019" name="Int. J. Syst. Evol. Microbiol.">
        <title>The Global Catalogue of Microorganisms (GCM) 10K type strain sequencing project: providing services to taxonomists for standard genome sequencing and annotation.</title>
        <authorList>
            <consortium name="The Broad Institute Genomics Platform"/>
            <consortium name="The Broad Institute Genome Sequencing Center for Infectious Disease"/>
            <person name="Wu L."/>
            <person name="Ma J."/>
        </authorList>
    </citation>
    <scope>NUCLEOTIDE SEQUENCE [LARGE SCALE GENOMIC DNA]</scope>
    <source>
        <strain evidence="3">NBRC 113072</strain>
    </source>
</reference>
<evidence type="ECO:0008006" key="4">
    <source>
        <dbReference type="Google" id="ProtNLM"/>
    </source>
</evidence>